<gene>
    <name evidence="1" type="ORF">JMJ35_000010</name>
</gene>
<proteinExistence type="predicted"/>
<sequence>MLYRALIKTHHMTSRKKLSMIRSLTKKHGCIVYIKSGLRPPAVLVAEKDWGWKEERRELRKMEELEDGEDGEERTAQTGETVLREWVRDVKRLRYKQFQLLKLELVDDRRDLEGKKKDVLRLELVEDRGNLEGNKGEVREFESLKELAAALQKCGVLEWWRRHMFGVYDSGGLKDKEVNLGDMD</sequence>
<comment type="caution">
    <text evidence="1">The sequence shown here is derived from an EMBL/GenBank/DDBJ whole genome shotgun (WGS) entry which is preliminary data.</text>
</comment>
<keyword evidence="2" id="KW-1185">Reference proteome</keyword>
<reference evidence="1" key="1">
    <citation type="submission" date="2023-03" db="EMBL/GenBank/DDBJ databases">
        <title>Complete genome of Cladonia borealis.</title>
        <authorList>
            <person name="Park H."/>
        </authorList>
    </citation>
    <scope>NUCLEOTIDE SEQUENCE</scope>
    <source>
        <strain evidence="1">ANT050790</strain>
    </source>
</reference>
<evidence type="ECO:0000313" key="2">
    <source>
        <dbReference type="Proteomes" id="UP001166286"/>
    </source>
</evidence>
<organism evidence="1 2">
    <name type="scientific">Cladonia borealis</name>
    <dbReference type="NCBI Taxonomy" id="184061"/>
    <lineage>
        <taxon>Eukaryota</taxon>
        <taxon>Fungi</taxon>
        <taxon>Dikarya</taxon>
        <taxon>Ascomycota</taxon>
        <taxon>Pezizomycotina</taxon>
        <taxon>Lecanoromycetes</taxon>
        <taxon>OSLEUM clade</taxon>
        <taxon>Lecanoromycetidae</taxon>
        <taxon>Lecanorales</taxon>
        <taxon>Lecanorineae</taxon>
        <taxon>Cladoniaceae</taxon>
        <taxon>Cladonia</taxon>
    </lineage>
</organism>
<evidence type="ECO:0000313" key="1">
    <source>
        <dbReference type="EMBL" id="KAK0516855.1"/>
    </source>
</evidence>
<dbReference type="EMBL" id="JAFEKC020000001">
    <property type="protein sequence ID" value="KAK0516855.1"/>
    <property type="molecule type" value="Genomic_DNA"/>
</dbReference>
<accession>A0AA39V9X9</accession>
<dbReference type="Proteomes" id="UP001166286">
    <property type="component" value="Unassembled WGS sequence"/>
</dbReference>
<name>A0AA39V9X9_9LECA</name>
<protein>
    <submittedName>
        <fullName evidence="1">Uncharacterized protein</fullName>
    </submittedName>
</protein>
<dbReference type="AlphaFoldDB" id="A0AA39V9X9"/>